<evidence type="ECO:0000256" key="1">
    <source>
        <dbReference type="SAM" id="MobiDB-lite"/>
    </source>
</evidence>
<gene>
    <name evidence="2" type="ORF">JAAARDRAFT_33815</name>
</gene>
<dbReference type="Proteomes" id="UP000027265">
    <property type="component" value="Unassembled WGS sequence"/>
</dbReference>
<evidence type="ECO:0000313" key="3">
    <source>
        <dbReference type="Proteomes" id="UP000027265"/>
    </source>
</evidence>
<evidence type="ECO:0000313" key="2">
    <source>
        <dbReference type="EMBL" id="KDQ59085.1"/>
    </source>
</evidence>
<reference evidence="3" key="1">
    <citation type="journal article" date="2014" name="Proc. Natl. Acad. Sci. U.S.A.">
        <title>Extensive sampling of basidiomycete genomes demonstrates inadequacy of the white-rot/brown-rot paradigm for wood decay fungi.</title>
        <authorList>
            <person name="Riley R."/>
            <person name="Salamov A.A."/>
            <person name="Brown D.W."/>
            <person name="Nagy L.G."/>
            <person name="Floudas D."/>
            <person name="Held B.W."/>
            <person name="Levasseur A."/>
            <person name="Lombard V."/>
            <person name="Morin E."/>
            <person name="Otillar R."/>
            <person name="Lindquist E.A."/>
            <person name="Sun H."/>
            <person name="LaButti K.M."/>
            <person name="Schmutz J."/>
            <person name="Jabbour D."/>
            <person name="Luo H."/>
            <person name="Baker S.E."/>
            <person name="Pisabarro A.G."/>
            <person name="Walton J.D."/>
            <person name="Blanchette R.A."/>
            <person name="Henrissat B."/>
            <person name="Martin F."/>
            <person name="Cullen D."/>
            <person name="Hibbett D.S."/>
            <person name="Grigoriev I.V."/>
        </authorList>
    </citation>
    <scope>NUCLEOTIDE SEQUENCE [LARGE SCALE GENOMIC DNA]</scope>
    <source>
        <strain evidence="3">MUCL 33604</strain>
    </source>
</reference>
<dbReference type="EMBL" id="KL197716">
    <property type="protein sequence ID" value="KDQ59085.1"/>
    <property type="molecule type" value="Genomic_DNA"/>
</dbReference>
<protein>
    <submittedName>
        <fullName evidence="2">Uncharacterized protein</fullName>
    </submittedName>
</protein>
<feature type="region of interest" description="Disordered" evidence="1">
    <location>
        <begin position="1"/>
        <end position="80"/>
    </location>
</feature>
<keyword evidence="3" id="KW-1185">Reference proteome</keyword>
<sequence>MPTVPSVPVSLFSSRDIVVPNPVPPPDGNLRVRTDSDRMSGPTPDPEMDDEILIPVMNGSATSDNQKHAPSHRTSFPPRRLPSLTNLVLHSPSSILGTPLDPTARFEYPFPIPTETLSADADFSFYHSMFPPPSISGTYPTSPTGSFTSILYHAAPAVPLLTPTLSVPTFVGGGGVSMPPPPVLVAPRSKTLQLKMPTKTKEPPVPPSLVKKRLSAAVQVGVGIAVSERGIGVEVRVEEDGGVEANRAPGVLVVAEPESILHGEKIPPLSRSVETKWRHSCPA</sequence>
<dbReference type="OrthoDB" id="3003645at2759"/>
<name>A0A067PYW4_9AGAM</name>
<dbReference type="HOGENOM" id="CLU_983743_0_0_1"/>
<organism evidence="2 3">
    <name type="scientific">Jaapia argillacea MUCL 33604</name>
    <dbReference type="NCBI Taxonomy" id="933084"/>
    <lineage>
        <taxon>Eukaryota</taxon>
        <taxon>Fungi</taxon>
        <taxon>Dikarya</taxon>
        <taxon>Basidiomycota</taxon>
        <taxon>Agaricomycotina</taxon>
        <taxon>Agaricomycetes</taxon>
        <taxon>Agaricomycetidae</taxon>
        <taxon>Jaapiales</taxon>
        <taxon>Jaapiaceae</taxon>
        <taxon>Jaapia</taxon>
    </lineage>
</organism>
<proteinExistence type="predicted"/>
<accession>A0A067PYW4</accession>
<dbReference type="InParanoid" id="A0A067PYW4"/>
<dbReference type="AlphaFoldDB" id="A0A067PYW4"/>